<dbReference type="CDD" id="cd04601">
    <property type="entry name" value="CBS_pair_IMPDH"/>
    <property type="match status" value="1"/>
</dbReference>
<dbReference type="InterPro" id="IPR005990">
    <property type="entry name" value="IMP_DH"/>
</dbReference>
<feature type="binding site" description="in other chain" evidence="6">
    <location>
        <position position="263"/>
    </location>
    <ligand>
        <name>K(+)</name>
        <dbReference type="ChEBI" id="CHEBI:29103"/>
        <note>ligand shared between two tetrameric partners</note>
    </ligand>
</feature>
<name>A0A7S1SA44_ALECA</name>
<dbReference type="GO" id="GO:0006183">
    <property type="term" value="P:GTP biosynthetic process"/>
    <property type="evidence" value="ECO:0007669"/>
    <property type="project" value="TreeGrafter"/>
</dbReference>
<dbReference type="AlphaFoldDB" id="A0A7S1SA44"/>
<dbReference type="SMART" id="SM00116">
    <property type="entry name" value="CBS"/>
    <property type="match status" value="2"/>
</dbReference>
<dbReference type="InterPro" id="IPR000644">
    <property type="entry name" value="CBS_dom"/>
</dbReference>
<dbReference type="PIRSF" id="PIRSF000130">
    <property type="entry name" value="IMPDH"/>
    <property type="match status" value="1"/>
</dbReference>
<evidence type="ECO:0000256" key="4">
    <source>
        <dbReference type="ARBA" id="ARBA00023122"/>
    </source>
</evidence>
<keyword evidence="2" id="KW-0479">Metal-binding</keyword>
<sequence>MDTVTEAELAIGLALLGGIGFIHCNQGIDSQAEMVKRTKRFVSGFILEPETLRPDHFLRDADKIKEKKGISAICITENGKIDSKLVGFLCTRDTDTILDRKTKIAECMNRRVIKAQEPITMDAAMGQLKKSKVGKLPIVNADNKLVTMVTRTDIKKLRDFPRMSKDFHGQLLAGARVVAGGWSDDGKQPPNGPFDRACALAEAGADVILVDPSEASNDGQLKLIQYLKENYPKLDIIAGPVVSCREAKRIIEAGADGIVIGGGLPQAAGYGRAEATALFEVSRYVRENYAGTSVISGGTIRNAGHVLKALCLGASTVMIGEPFAGTDEAPGRSFVCDGQLVKLHNPRENGLQAMRHAMAPGGLIGSRSRHSTAVITRALGEPIPSRGSVRSLAHYLMQGVQHGMRDLGLQTIPDLHKALDNADLLLEVLTPHAVHAREAYKQALQTADHPEVTPLLVSSALGEL</sequence>
<feature type="binding site" evidence="5">
    <location>
        <begin position="211"/>
        <end position="213"/>
    </location>
    <ligand>
        <name>NAD(+)</name>
        <dbReference type="ChEBI" id="CHEBI:57540"/>
    </ligand>
</feature>
<dbReference type="Gene3D" id="3.20.20.70">
    <property type="entry name" value="Aldolase class I"/>
    <property type="match status" value="1"/>
</dbReference>
<dbReference type="SUPFAM" id="SSF51412">
    <property type="entry name" value="Inosine monophosphate dehydrogenase (IMPDH)"/>
    <property type="match status" value="1"/>
</dbReference>
<dbReference type="Pfam" id="PF00571">
    <property type="entry name" value="CBS"/>
    <property type="match status" value="1"/>
</dbReference>
<dbReference type="SMART" id="SM01240">
    <property type="entry name" value="IMPDH"/>
    <property type="match status" value="1"/>
</dbReference>
<evidence type="ECO:0000256" key="5">
    <source>
        <dbReference type="PIRSR" id="PIRSR000130-3"/>
    </source>
</evidence>
<dbReference type="InterPro" id="IPR001093">
    <property type="entry name" value="IMP_DH_GMPRt"/>
</dbReference>
<evidence type="ECO:0000256" key="2">
    <source>
        <dbReference type="ARBA" id="ARBA00022723"/>
    </source>
</evidence>
<dbReference type="SUPFAM" id="SSF54631">
    <property type="entry name" value="CBS-domain pair"/>
    <property type="match status" value="1"/>
</dbReference>
<evidence type="ECO:0000256" key="6">
    <source>
        <dbReference type="PIRSR" id="PIRSR000130-4"/>
    </source>
</evidence>
<evidence type="ECO:0000313" key="9">
    <source>
        <dbReference type="EMBL" id="CAD9188987.1"/>
    </source>
</evidence>
<feature type="binding site" evidence="5">
    <location>
        <begin position="261"/>
        <end position="263"/>
    </location>
    <ligand>
        <name>NAD(+)</name>
        <dbReference type="ChEBI" id="CHEBI:57540"/>
    </ligand>
</feature>
<dbReference type="InterPro" id="IPR013785">
    <property type="entry name" value="Aldolase_TIM"/>
</dbReference>
<dbReference type="FunFam" id="3.20.20.70:FF:000424">
    <property type="entry name" value="Inosine-5'-monophosphate dehydrogenase 2"/>
    <property type="match status" value="1"/>
</dbReference>
<reference evidence="9" key="1">
    <citation type="submission" date="2021-01" db="EMBL/GenBank/DDBJ databases">
        <authorList>
            <person name="Corre E."/>
            <person name="Pelletier E."/>
            <person name="Niang G."/>
            <person name="Scheremetjew M."/>
            <person name="Finn R."/>
            <person name="Kale V."/>
            <person name="Holt S."/>
            <person name="Cochrane G."/>
            <person name="Meng A."/>
            <person name="Brown T."/>
            <person name="Cohen L."/>
        </authorList>
    </citation>
    <scope>NUCLEOTIDE SEQUENCE</scope>
    <source>
        <strain evidence="9">OF101</strain>
    </source>
</reference>
<keyword evidence="6" id="KW-0630">Potassium</keyword>
<evidence type="ECO:0000259" key="8">
    <source>
        <dbReference type="PROSITE" id="PS51371"/>
    </source>
</evidence>
<evidence type="ECO:0000256" key="1">
    <source>
        <dbReference type="ARBA" id="ARBA00005502"/>
    </source>
</evidence>
<dbReference type="GO" id="GO:0005737">
    <property type="term" value="C:cytoplasm"/>
    <property type="evidence" value="ECO:0007669"/>
    <property type="project" value="TreeGrafter"/>
</dbReference>
<keyword evidence="5" id="KW-0520">NAD</keyword>
<keyword evidence="3" id="KW-0560">Oxidoreductase</keyword>
<dbReference type="PROSITE" id="PS51371">
    <property type="entry name" value="CBS"/>
    <property type="match status" value="1"/>
</dbReference>
<dbReference type="InterPro" id="IPR046342">
    <property type="entry name" value="CBS_dom_sf"/>
</dbReference>
<accession>A0A7S1SA44</accession>
<comment type="similarity">
    <text evidence="1">Belongs to the IMPDH/GMPR family.</text>
</comment>
<dbReference type="Pfam" id="PF00478">
    <property type="entry name" value="IMPDH"/>
    <property type="match status" value="1"/>
</dbReference>
<feature type="domain" description="CBS" evidence="8">
    <location>
        <begin position="108"/>
        <end position="167"/>
    </location>
</feature>
<dbReference type="EMBL" id="HBGE01110286">
    <property type="protein sequence ID" value="CAD9188987.1"/>
    <property type="molecule type" value="Transcribed_RNA"/>
</dbReference>
<organism evidence="9">
    <name type="scientific">Alexandrium catenella</name>
    <name type="common">Red tide dinoflagellate</name>
    <name type="synonym">Gonyaulax catenella</name>
    <dbReference type="NCBI Taxonomy" id="2925"/>
    <lineage>
        <taxon>Eukaryota</taxon>
        <taxon>Sar</taxon>
        <taxon>Alveolata</taxon>
        <taxon>Dinophyceae</taxon>
        <taxon>Gonyaulacales</taxon>
        <taxon>Pyrocystaceae</taxon>
        <taxon>Alexandrium</taxon>
    </lineage>
</organism>
<keyword evidence="4 7" id="KW-0129">CBS domain</keyword>
<gene>
    <name evidence="9" type="ORF">ACAT0790_LOCUS65761</name>
</gene>
<dbReference type="PANTHER" id="PTHR11911:SF111">
    <property type="entry name" value="INOSINE-5'-MONOPHOSPHATE DEHYDROGENASE"/>
    <property type="match status" value="1"/>
</dbReference>
<proteinExistence type="inferred from homology"/>
<dbReference type="PANTHER" id="PTHR11911">
    <property type="entry name" value="INOSINE-5-MONOPHOSPHATE DEHYDROGENASE RELATED"/>
    <property type="match status" value="1"/>
</dbReference>
<evidence type="ECO:0000256" key="7">
    <source>
        <dbReference type="PROSITE-ProRule" id="PRU00703"/>
    </source>
</evidence>
<dbReference type="GO" id="GO:0046872">
    <property type="term" value="F:metal ion binding"/>
    <property type="evidence" value="ECO:0007669"/>
    <property type="project" value="UniProtKB-KW"/>
</dbReference>
<protein>
    <recommendedName>
        <fullName evidence="8">CBS domain-containing protein</fullName>
    </recommendedName>
</protein>
<dbReference type="GO" id="GO:0003938">
    <property type="term" value="F:IMP dehydrogenase activity"/>
    <property type="evidence" value="ECO:0007669"/>
    <property type="project" value="InterPro"/>
</dbReference>
<evidence type="ECO:0000256" key="3">
    <source>
        <dbReference type="ARBA" id="ARBA00023002"/>
    </source>
</evidence>